<dbReference type="EMBL" id="ARYC01001045">
    <property type="protein sequence ID" value="KEJ83036.1"/>
    <property type="molecule type" value="Genomic_DNA"/>
</dbReference>
<dbReference type="Proteomes" id="UP000053232">
    <property type="component" value="Unassembled WGS sequence"/>
</dbReference>
<sequence length="134" mass="15997">MRENALLHILHSSHRFLNPQIFHIKGKLNQQYNYCIYRLVVFFYVVNEFKNRFQTLIGCSPYLIQQLLKSQRVLEEMIPKRLLSSFQSLMLKETFQLNVKKVLGEEDEQHLQKSVKLVESIFKILDLKLDVTNQ</sequence>
<evidence type="ECO:0000313" key="1">
    <source>
        <dbReference type="EMBL" id="KEJ83036.1"/>
    </source>
</evidence>
<keyword evidence="2" id="KW-1185">Reference proteome</keyword>
<organism evidence="1 2">
    <name type="scientific">Oxytricha trifallax</name>
    <dbReference type="NCBI Taxonomy" id="1172189"/>
    <lineage>
        <taxon>Eukaryota</taxon>
        <taxon>Sar</taxon>
        <taxon>Alveolata</taxon>
        <taxon>Ciliophora</taxon>
        <taxon>Intramacronucleata</taxon>
        <taxon>Spirotrichea</taxon>
        <taxon>Stichotrichia</taxon>
        <taxon>Sporadotrichida</taxon>
        <taxon>Oxytrichidae</taxon>
        <taxon>Oxytrichinae</taxon>
        <taxon>Oxytricha</taxon>
    </lineage>
</organism>
<name>A0A073I0S8_9SPIT</name>
<evidence type="ECO:0000313" key="2">
    <source>
        <dbReference type="Proteomes" id="UP000053232"/>
    </source>
</evidence>
<proteinExistence type="predicted"/>
<protein>
    <submittedName>
        <fullName evidence="1">Uncharacterized protein</fullName>
    </submittedName>
</protein>
<reference evidence="2" key="1">
    <citation type="journal article" date="2014" name="Cell">
        <title>The Architecture of a Scrambled Genome Reveals Massive Levels of Genomic Rearrangement during Development.</title>
        <authorList>
            <person name="Chen X."/>
            <person name="Bracht J.R."/>
            <person name="Goldman A.D."/>
            <person name="Dolzhenko E."/>
            <person name="Clay D.M."/>
            <person name="Swart E.C."/>
            <person name="Perlman D.H."/>
            <person name="Doak T.G."/>
            <person name="Stuart A."/>
            <person name="Amemiya C.T."/>
            <person name="Sebra R.P."/>
            <person name="Landweber L.F."/>
        </authorList>
    </citation>
    <scope>NUCLEOTIDE SEQUENCE [LARGE SCALE GENOMIC DNA]</scope>
    <source>
        <strain evidence="2">JRB310</strain>
    </source>
</reference>
<comment type="caution">
    <text evidence="1">The sequence shown here is derived from an EMBL/GenBank/DDBJ whole genome shotgun (WGS) entry which is preliminary data.</text>
</comment>
<gene>
    <name evidence="1" type="ORF">OXYTRIMIC_392</name>
</gene>
<accession>A0A073I0S8</accession>
<dbReference type="AlphaFoldDB" id="A0A073I0S8"/>